<dbReference type="GO" id="GO:0140359">
    <property type="term" value="F:ABC-type transporter activity"/>
    <property type="evidence" value="ECO:0007669"/>
    <property type="project" value="InterPro"/>
</dbReference>
<feature type="transmembrane region" description="Helical" evidence="8">
    <location>
        <begin position="762"/>
        <end position="782"/>
    </location>
</feature>
<dbReference type="Pfam" id="PF00005">
    <property type="entry name" value="ABC_tran"/>
    <property type="match status" value="2"/>
</dbReference>
<dbReference type="GO" id="GO:0005886">
    <property type="term" value="C:plasma membrane"/>
    <property type="evidence" value="ECO:0007669"/>
    <property type="project" value="UniProtKB-SubCell"/>
</dbReference>
<sequence>MTPGDRLGPGGVRALIVFGVLAALKALSLVMIAEAMARGIVGAIARDATAIDHAVTLGLAGAVLRAGLVWVQHWYATRAAVMAKQRIRQDMAAGMLARPSGGVGANAAVATIGLDELDEYYRSVLPTAVSAATVPVLVGARILAADWLSALIIALTLPLVPVFMILVGQHTRAEADRSSATLQRLSDHLVELARGLPVLVGLGQLSEQSAALDRIGREHKAATLRTLRTAFLSALVLELIATLSVAVVAVFIGVRLIDGSLPLATGLAVLVLAPECFQPFRELGAAFHASQDGLAALRRAREFAPESGAEPVDSATVRPGGSRPVGTRAIGTRSGAAVGVRLEGLTAGYPGRSPVLEGFDAWFPVGQITAVTGASGTGKSTLLGVLAGLVPVRAGAVIGVDPARVAWVPQVPRTVGDTVRAELELYADTTDTAAPDGEASTVPTLVDEVLEQLDLAPRAEADPAQLSPGELRRLAVARGLLRIRTGATVLLVDEPTAHLDADSARLVLDELASVGRLPGVTVIVASHDRRVVDLATHRVALGHDGGWREDPATTDATTLPGQPGRLDDDGATPPGELSGHDVEAPVRDPSARDTAAAEASAPRNARAEAFRFLASTPWLWVAAVVAGVAAAAFATALTALSGWLIVRASEQPSIMYLTVAIVGVRFFGIGRAVLHYVQQLAAHSAVFTSLVDLRSRLWSGLARRGLSSRALATGASALEHLIVAADRVRDLMPRVLVPVGVGVGTTVLVLTVYAVLVPAAVPVIAVALGVALLVAPTVALAADRLAARAGVAATGGIVRAFVQMGAAVGDLSPNNRQAQALRRLSDLDVRAGALARRGAWAQGLGEALVVLSTVAAAVLVLHPAASALGAGSISRPVVAALALVPLGLTEPLVAVVSAVQQAPGLRAALLRTASVTVPGKAPAQVPVAATGTASAVPAGHAEPTGLPPDSQRREPAGPQLVLDNLSARWPGADRAAFGPVDTTVRPGRWLVIEGPSGSGKSTLLATVMGHLAPSSGSVRVTGVPEENAPSIVWCPQEAHLFASTIRGNLALARPKADAPSADEMTDVLRRVGLGPFLDALPQGLDTWVGSGGSELSGGQAQRVAVARALLARGQVILLDEPTAHLDAEAAQDLLADLREALVDRPVVLVTHHAEDLDPTDHRLRLG</sequence>
<organism evidence="11 12">
    <name type="scientific">Kocuria soli</name>
    <dbReference type="NCBI Taxonomy" id="2485125"/>
    <lineage>
        <taxon>Bacteria</taxon>
        <taxon>Bacillati</taxon>
        <taxon>Actinomycetota</taxon>
        <taxon>Actinomycetes</taxon>
        <taxon>Micrococcales</taxon>
        <taxon>Micrococcaceae</taxon>
        <taxon>Kocuria</taxon>
    </lineage>
</organism>
<dbReference type="RefSeq" id="WP_123824600.1">
    <property type="nucleotide sequence ID" value="NZ_RKMF01000004.1"/>
</dbReference>
<evidence type="ECO:0000259" key="10">
    <source>
        <dbReference type="PROSITE" id="PS50929"/>
    </source>
</evidence>
<dbReference type="InterPro" id="IPR003593">
    <property type="entry name" value="AAA+_ATPase"/>
</dbReference>
<feature type="transmembrane region" description="Helical" evidence="8">
    <location>
        <begin position="147"/>
        <end position="167"/>
    </location>
</feature>
<dbReference type="PROSITE" id="PS00211">
    <property type="entry name" value="ABC_TRANSPORTER_1"/>
    <property type="match status" value="2"/>
</dbReference>
<dbReference type="CDD" id="cd18584">
    <property type="entry name" value="ABC_6TM_AarD_CydD"/>
    <property type="match status" value="1"/>
</dbReference>
<dbReference type="SUPFAM" id="SSF90123">
    <property type="entry name" value="ABC transporter transmembrane region"/>
    <property type="match status" value="2"/>
</dbReference>
<feature type="region of interest" description="Disordered" evidence="7">
    <location>
        <begin position="307"/>
        <end position="328"/>
    </location>
</feature>
<dbReference type="EMBL" id="RKMF01000004">
    <property type="protein sequence ID" value="ROZ64020.1"/>
    <property type="molecule type" value="Genomic_DNA"/>
</dbReference>
<evidence type="ECO:0000256" key="3">
    <source>
        <dbReference type="ARBA" id="ARBA00022741"/>
    </source>
</evidence>
<feature type="transmembrane region" description="Helical" evidence="8">
    <location>
        <begin position="735"/>
        <end position="756"/>
    </location>
</feature>
<proteinExistence type="predicted"/>
<dbReference type="InterPro" id="IPR003439">
    <property type="entry name" value="ABC_transporter-like_ATP-bd"/>
</dbReference>
<keyword evidence="4" id="KW-0067">ATP-binding</keyword>
<dbReference type="CDD" id="cd03228">
    <property type="entry name" value="ABCC_MRP_Like"/>
    <property type="match status" value="1"/>
</dbReference>
<evidence type="ECO:0000256" key="8">
    <source>
        <dbReference type="SAM" id="Phobius"/>
    </source>
</evidence>
<dbReference type="GO" id="GO:0034775">
    <property type="term" value="P:glutathione transmembrane transport"/>
    <property type="evidence" value="ECO:0007669"/>
    <property type="project" value="InterPro"/>
</dbReference>
<dbReference type="Gene3D" id="1.20.1560.10">
    <property type="entry name" value="ABC transporter type 1, transmembrane domain"/>
    <property type="match status" value="2"/>
</dbReference>
<dbReference type="PANTHER" id="PTHR24221:SF654">
    <property type="entry name" value="ATP-BINDING CASSETTE SUB-FAMILY B MEMBER 6"/>
    <property type="match status" value="1"/>
</dbReference>
<dbReference type="GO" id="GO:0034040">
    <property type="term" value="F:ATPase-coupled lipid transmembrane transporter activity"/>
    <property type="evidence" value="ECO:0007669"/>
    <property type="project" value="TreeGrafter"/>
</dbReference>
<feature type="transmembrane region" description="Helical" evidence="8">
    <location>
        <begin position="230"/>
        <end position="254"/>
    </location>
</feature>
<dbReference type="InterPro" id="IPR027417">
    <property type="entry name" value="P-loop_NTPase"/>
</dbReference>
<gene>
    <name evidence="11" type="primary">cydC</name>
    <name evidence="11" type="ORF">EDL96_04365</name>
</gene>
<dbReference type="GO" id="GO:0005524">
    <property type="term" value="F:ATP binding"/>
    <property type="evidence" value="ECO:0007669"/>
    <property type="project" value="UniProtKB-KW"/>
</dbReference>
<dbReference type="OrthoDB" id="3237158at2"/>
<reference evidence="11 12" key="1">
    <citation type="submission" date="2018-10" db="EMBL/GenBank/DDBJ databases">
        <title>Kocuria sp. M5W7-7, whole genome shotgun sequence.</title>
        <authorList>
            <person name="Tuo L."/>
        </authorList>
    </citation>
    <scope>NUCLEOTIDE SEQUENCE [LARGE SCALE GENOMIC DNA]</scope>
    <source>
        <strain evidence="11 12">M5W7-7</strain>
    </source>
</reference>
<dbReference type="Pfam" id="PF00664">
    <property type="entry name" value="ABC_membrane"/>
    <property type="match status" value="1"/>
</dbReference>
<feature type="domain" description="ABC transporter" evidence="9">
    <location>
        <begin position="340"/>
        <end position="569"/>
    </location>
</feature>
<feature type="transmembrane region" description="Helical" evidence="8">
    <location>
        <begin position="12"/>
        <end position="33"/>
    </location>
</feature>
<evidence type="ECO:0000256" key="1">
    <source>
        <dbReference type="ARBA" id="ARBA00004651"/>
    </source>
</evidence>
<keyword evidence="2 8" id="KW-0812">Transmembrane</keyword>
<feature type="region of interest" description="Disordered" evidence="7">
    <location>
        <begin position="543"/>
        <end position="600"/>
    </location>
</feature>
<dbReference type="InterPro" id="IPR014223">
    <property type="entry name" value="ABC_CydC/D"/>
</dbReference>
<dbReference type="SUPFAM" id="SSF52540">
    <property type="entry name" value="P-loop containing nucleoside triphosphate hydrolases"/>
    <property type="match status" value="2"/>
</dbReference>
<dbReference type="GO" id="GO:0016887">
    <property type="term" value="F:ATP hydrolysis activity"/>
    <property type="evidence" value="ECO:0007669"/>
    <property type="project" value="InterPro"/>
</dbReference>
<dbReference type="AlphaFoldDB" id="A0A3N3ZRQ3"/>
<evidence type="ECO:0000256" key="4">
    <source>
        <dbReference type="ARBA" id="ARBA00022840"/>
    </source>
</evidence>
<feature type="transmembrane region" description="Helical" evidence="8">
    <location>
        <begin position="877"/>
        <end position="899"/>
    </location>
</feature>
<feature type="domain" description="ABC transmembrane type-1" evidence="10">
    <location>
        <begin position="16"/>
        <end position="292"/>
    </location>
</feature>
<keyword evidence="5 8" id="KW-1133">Transmembrane helix</keyword>
<evidence type="ECO:0000259" key="9">
    <source>
        <dbReference type="PROSITE" id="PS50893"/>
    </source>
</evidence>
<dbReference type="GO" id="GO:0045454">
    <property type="term" value="P:cell redox homeostasis"/>
    <property type="evidence" value="ECO:0007669"/>
    <property type="project" value="InterPro"/>
</dbReference>
<evidence type="ECO:0000313" key="11">
    <source>
        <dbReference type="EMBL" id="ROZ64020.1"/>
    </source>
</evidence>
<feature type="transmembrane region" description="Helical" evidence="8">
    <location>
        <begin position="618"/>
        <end position="646"/>
    </location>
</feature>
<dbReference type="Gene3D" id="3.40.50.300">
    <property type="entry name" value="P-loop containing nucleotide triphosphate hydrolases"/>
    <property type="match status" value="2"/>
</dbReference>
<dbReference type="InterPro" id="IPR039421">
    <property type="entry name" value="Type_1_exporter"/>
</dbReference>
<dbReference type="InterPro" id="IPR011527">
    <property type="entry name" value="ABC1_TM_dom"/>
</dbReference>
<feature type="transmembrane region" description="Helical" evidence="8">
    <location>
        <begin position="653"/>
        <end position="674"/>
    </location>
</feature>
<dbReference type="InterPro" id="IPR017871">
    <property type="entry name" value="ABC_transporter-like_CS"/>
</dbReference>
<feature type="compositionally biased region" description="Basic and acidic residues" evidence="7">
    <location>
        <begin position="578"/>
        <end position="591"/>
    </location>
</feature>
<comment type="subcellular location">
    <subcellularLocation>
        <location evidence="1">Cell membrane</location>
        <topology evidence="1">Multi-pass membrane protein</topology>
    </subcellularLocation>
</comment>
<accession>A0A3N3ZRQ3</accession>
<dbReference type="NCBIfam" id="TIGR02868">
    <property type="entry name" value="CydC"/>
    <property type="match status" value="1"/>
</dbReference>
<evidence type="ECO:0000313" key="12">
    <source>
        <dbReference type="Proteomes" id="UP000270616"/>
    </source>
</evidence>
<dbReference type="InterPro" id="IPR036640">
    <property type="entry name" value="ABC1_TM_sf"/>
</dbReference>
<comment type="caution">
    <text evidence="11">The sequence shown here is derived from an EMBL/GenBank/DDBJ whole genome shotgun (WGS) entry which is preliminary data.</text>
</comment>
<dbReference type="SMART" id="SM00382">
    <property type="entry name" value="AAA"/>
    <property type="match status" value="2"/>
</dbReference>
<dbReference type="PANTHER" id="PTHR24221">
    <property type="entry name" value="ATP-BINDING CASSETTE SUB-FAMILY B"/>
    <property type="match status" value="1"/>
</dbReference>
<name>A0A3N3ZRQ3_9MICC</name>
<feature type="domain" description="ABC transmembrane type-1" evidence="10">
    <location>
        <begin position="621"/>
        <end position="904"/>
    </location>
</feature>
<evidence type="ECO:0000256" key="2">
    <source>
        <dbReference type="ARBA" id="ARBA00022692"/>
    </source>
</evidence>
<feature type="domain" description="ABC transporter" evidence="9">
    <location>
        <begin position="960"/>
        <end position="1166"/>
    </location>
</feature>
<protein>
    <submittedName>
        <fullName evidence="11">Thiol reductant ABC exporter subunit CydC</fullName>
    </submittedName>
</protein>
<feature type="transmembrane region" description="Helical" evidence="8">
    <location>
        <begin position="844"/>
        <end position="865"/>
    </location>
</feature>
<keyword evidence="12" id="KW-1185">Reference proteome</keyword>
<evidence type="ECO:0000256" key="6">
    <source>
        <dbReference type="ARBA" id="ARBA00023136"/>
    </source>
</evidence>
<keyword evidence="6 8" id="KW-0472">Membrane</keyword>
<dbReference type="PROSITE" id="PS50929">
    <property type="entry name" value="ABC_TM1F"/>
    <property type="match status" value="2"/>
</dbReference>
<keyword evidence="3" id="KW-0547">Nucleotide-binding</keyword>
<dbReference type="PROSITE" id="PS50893">
    <property type="entry name" value="ABC_TRANSPORTER_2"/>
    <property type="match status" value="2"/>
</dbReference>
<evidence type="ECO:0000256" key="5">
    <source>
        <dbReference type="ARBA" id="ARBA00022989"/>
    </source>
</evidence>
<evidence type="ECO:0000256" key="7">
    <source>
        <dbReference type="SAM" id="MobiDB-lite"/>
    </source>
</evidence>
<feature type="transmembrane region" description="Helical" evidence="8">
    <location>
        <begin position="54"/>
        <end position="75"/>
    </location>
</feature>
<feature type="region of interest" description="Disordered" evidence="7">
    <location>
        <begin position="932"/>
        <end position="956"/>
    </location>
</feature>
<dbReference type="Proteomes" id="UP000270616">
    <property type="component" value="Unassembled WGS sequence"/>
</dbReference>